<gene>
    <name evidence="1" type="ORF">NCTC10254_00761</name>
</gene>
<reference evidence="1 2" key="1">
    <citation type="submission" date="2018-06" db="EMBL/GenBank/DDBJ databases">
        <authorList>
            <consortium name="Pathogen Informatics"/>
            <person name="Doyle S."/>
        </authorList>
    </citation>
    <scope>NUCLEOTIDE SEQUENCE [LARGE SCALE GENOMIC DNA]</scope>
    <source>
        <strain evidence="1 2">NCTC10254</strain>
    </source>
</reference>
<organism evidence="1 2">
    <name type="scientific">Corynebacterium matruchotii</name>
    <dbReference type="NCBI Taxonomy" id="43768"/>
    <lineage>
        <taxon>Bacteria</taxon>
        <taxon>Bacillati</taxon>
        <taxon>Actinomycetota</taxon>
        <taxon>Actinomycetes</taxon>
        <taxon>Mycobacteriales</taxon>
        <taxon>Corynebacteriaceae</taxon>
        <taxon>Corynebacterium</taxon>
    </lineage>
</organism>
<proteinExistence type="predicted"/>
<protein>
    <submittedName>
        <fullName evidence="1">Uncharacterized protein</fullName>
    </submittedName>
</protein>
<name>A0A8B4GSC1_9CORY</name>
<dbReference type="AlphaFoldDB" id="A0A8B4GSC1"/>
<evidence type="ECO:0000313" key="2">
    <source>
        <dbReference type="Proteomes" id="UP000249886"/>
    </source>
</evidence>
<comment type="caution">
    <text evidence="1">The sequence shown here is derived from an EMBL/GenBank/DDBJ whole genome shotgun (WGS) entry which is preliminary data.</text>
</comment>
<dbReference type="Proteomes" id="UP000249886">
    <property type="component" value="Unassembled WGS sequence"/>
</dbReference>
<sequence length="44" mass="4879">MPSLMATTVGKETLKLNMSVFATVVVKIMNTFSIGIRNHRALEK</sequence>
<dbReference type="EMBL" id="UARK01000001">
    <property type="protein sequence ID" value="SPW24383.1"/>
    <property type="molecule type" value="Genomic_DNA"/>
</dbReference>
<accession>A0A8B4GSC1</accession>
<evidence type="ECO:0000313" key="1">
    <source>
        <dbReference type="EMBL" id="SPW24383.1"/>
    </source>
</evidence>